<evidence type="ECO:0000256" key="3">
    <source>
        <dbReference type="ARBA" id="ARBA00023172"/>
    </source>
</evidence>
<gene>
    <name evidence="8" type="ORF">LZ24_00967</name>
</gene>
<dbReference type="InterPro" id="IPR006118">
    <property type="entry name" value="Recombinase_CS"/>
</dbReference>
<evidence type="ECO:0000256" key="6">
    <source>
        <dbReference type="SAM" id="MobiDB-lite"/>
    </source>
</evidence>
<evidence type="ECO:0000259" key="7">
    <source>
        <dbReference type="PROSITE" id="PS51736"/>
    </source>
</evidence>
<dbReference type="GO" id="GO:0015074">
    <property type="term" value="P:DNA integration"/>
    <property type="evidence" value="ECO:0007669"/>
    <property type="project" value="UniProtKB-KW"/>
</dbReference>
<dbReference type="OrthoDB" id="9797501at2"/>
<dbReference type="PROSITE" id="PS51736">
    <property type="entry name" value="RECOMBINASES_3"/>
    <property type="match status" value="1"/>
</dbReference>
<keyword evidence="2" id="KW-0238">DNA-binding</keyword>
<feature type="region of interest" description="Disordered" evidence="6">
    <location>
        <begin position="152"/>
        <end position="171"/>
    </location>
</feature>
<accession>A0A562S0D5</accession>
<dbReference type="Pfam" id="PF13384">
    <property type="entry name" value="HTH_23"/>
    <property type="match status" value="1"/>
</dbReference>
<organism evidence="8 9">
    <name type="scientific">Desulfobotulus alkaliphilus</name>
    <dbReference type="NCBI Taxonomy" id="622671"/>
    <lineage>
        <taxon>Bacteria</taxon>
        <taxon>Pseudomonadati</taxon>
        <taxon>Thermodesulfobacteriota</taxon>
        <taxon>Desulfobacteria</taxon>
        <taxon>Desulfobacterales</taxon>
        <taxon>Desulfobacteraceae</taxon>
        <taxon>Desulfobotulus</taxon>
    </lineage>
</organism>
<keyword evidence="1" id="KW-0229">DNA integration</keyword>
<sequence length="210" mass="23608">MGNGSRVFAYLRASTADQDATRAKTMLDTFCHEQGASISGYFVENASGATLDRPELMRALSFMQEGDVLLLEQVDRLTRLKSAEWEKLRAIIEGKGIRLCALDLPFTFPVLEKKDSVAEDDFQQRIMAAITGMMLDVLAAVARKDFDDRRRRQKEGIAKAKEQGKYAGRKKDEQKRNQILVLRERGLSYSEIEGLLGCSRRTISKAVRGV</sequence>
<evidence type="ECO:0000313" key="9">
    <source>
        <dbReference type="Proteomes" id="UP000318307"/>
    </source>
</evidence>
<protein>
    <submittedName>
        <fullName evidence="8">DNA invertase Pin-like site-specific DNA recombinase</fullName>
    </submittedName>
</protein>
<dbReference type="PROSITE" id="PS00397">
    <property type="entry name" value="RECOMBINASES_1"/>
    <property type="match status" value="1"/>
</dbReference>
<feature type="domain" description="Resolvase/invertase-type recombinase catalytic" evidence="7">
    <location>
        <begin position="6"/>
        <end position="164"/>
    </location>
</feature>
<dbReference type="GO" id="GO:0000150">
    <property type="term" value="F:DNA strand exchange activity"/>
    <property type="evidence" value="ECO:0007669"/>
    <property type="project" value="InterPro"/>
</dbReference>
<dbReference type="InterPro" id="IPR006119">
    <property type="entry name" value="Resolv_N"/>
</dbReference>
<dbReference type="GO" id="GO:0003677">
    <property type="term" value="F:DNA binding"/>
    <property type="evidence" value="ECO:0007669"/>
    <property type="project" value="UniProtKB-KW"/>
</dbReference>
<dbReference type="Pfam" id="PF00239">
    <property type="entry name" value="Resolvase"/>
    <property type="match status" value="1"/>
</dbReference>
<keyword evidence="3" id="KW-0233">DNA recombination</keyword>
<keyword evidence="9" id="KW-1185">Reference proteome</keyword>
<dbReference type="InterPro" id="IPR036162">
    <property type="entry name" value="Resolvase-like_N_sf"/>
</dbReference>
<evidence type="ECO:0000256" key="2">
    <source>
        <dbReference type="ARBA" id="ARBA00023125"/>
    </source>
</evidence>
<comment type="caution">
    <text evidence="8">The sequence shown here is derived from an EMBL/GenBank/DDBJ whole genome shotgun (WGS) entry which is preliminary data.</text>
</comment>
<reference evidence="8 9" key="1">
    <citation type="submission" date="2019-07" db="EMBL/GenBank/DDBJ databases">
        <title>Genome sequencing of 100 strains of the haloalkaliphilic chemolithoautotrophic sulfur-oxidizing bacterium Thioalkalivibrio.</title>
        <authorList>
            <person name="Muyzer G."/>
        </authorList>
    </citation>
    <scope>NUCLEOTIDE SEQUENCE [LARGE SCALE GENOMIC DNA]</scope>
    <source>
        <strain evidence="8 9">ASO4-4</strain>
    </source>
</reference>
<dbReference type="AlphaFoldDB" id="A0A562S0D5"/>
<evidence type="ECO:0000256" key="5">
    <source>
        <dbReference type="PROSITE-ProRule" id="PRU10137"/>
    </source>
</evidence>
<feature type="active site" description="O-(5'-phospho-DNA)-serine intermediate" evidence="4 5">
    <location>
        <position position="14"/>
    </location>
</feature>
<dbReference type="RefSeq" id="WP_144682891.1">
    <property type="nucleotide sequence ID" value="NZ_VLLC01000005.1"/>
</dbReference>
<evidence type="ECO:0000256" key="4">
    <source>
        <dbReference type="PIRSR" id="PIRSR606118-50"/>
    </source>
</evidence>
<dbReference type="PANTHER" id="PTHR30461:SF25">
    <property type="entry name" value="RESOLVASE-RELATED"/>
    <property type="match status" value="1"/>
</dbReference>
<evidence type="ECO:0000313" key="8">
    <source>
        <dbReference type="EMBL" id="TWI74364.1"/>
    </source>
</evidence>
<evidence type="ECO:0000256" key="1">
    <source>
        <dbReference type="ARBA" id="ARBA00022908"/>
    </source>
</evidence>
<dbReference type="Gene3D" id="3.40.50.1390">
    <property type="entry name" value="Resolvase, N-terminal catalytic domain"/>
    <property type="match status" value="1"/>
</dbReference>
<name>A0A562S0D5_9BACT</name>
<dbReference type="PANTHER" id="PTHR30461">
    <property type="entry name" value="DNA-INVERTASE FROM LAMBDOID PROPHAGE"/>
    <property type="match status" value="1"/>
</dbReference>
<dbReference type="InterPro" id="IPR050639">
    <property type="entry name" value="SSR_resolvase"/>
</dbReference>
<dbReference type="Proteomes" id="UP000318307">
    <property type="component" value="Unassembled WGS sequence"/>
</dbReference>
<dbReference type="SMART" id="SM00857">
    <property type="entry name" value="Resolvase"/>
    <property type="match status" value="1"/>
</dbReference>
<dbReference type="SUPFAM" id="SSF53041">
    <property type="entry name" value="Resolvase-like"/>
    <property type="match status" value="1"/>
</dbReference>
<dbReference type="EMBL" id="VLLC01000005">
    <property type="protein sequence ID" value="TWI74364.1"/>
    <property type="molecule type" value="Genomic_DNA"/>
</dbReference>
<proteinExistence type="predicted"/>